<evidence type="ECO:0000313" key="5">
    <source>
        <dbReference type="Proteomes" id="UP001241110"/>
    </source>
</evidence>
<feature type="domain" description="GAF" evidence="3">
    <location>
        <begin position="347"/>
        <end position="494"/>
    </location>
</feature>
<dbReference type="SUPFAM" id="SSF55781">
    <property type="entry name" value="GAF domain-like"/>
    <property type="match status" value="1"/>
</dbReference>
<accession>A0AAE3U4X9</accession>
<keyword evidence="2" id="KW-0812">Transmembrane</keyword>
<name>A0AAE3U4X9_9BACT</name>
<dbReference type="InterPro" id="IPR029016">
    <property type="entry name" value="GAF-like_dom_sf"/>
</dbReference>
<dbReference type="Gene3D" id="6.10.340.10">
    <property type="match status" value="1"/>
</dbReference>
<evidence type="ECO:0000256" key="2">
    <source>
        <dbReference type="SAM" id="Phobius"/>
    </source>
</evidence>
<comment type="caution">
    <text evidence="4">The sequence shown here is derived from an EMBL/GenBank/DDBJ whole genome shotgun (WGS) entry which is preliminary data.</text>
</comment>
<gene>
    <name evidence="4" type="ORF">QNI16_06690</name>
</gene>
<feature type="transmembrane region" description="Helical" evidence="2">
    <location>
        <begin position="213"/>
        <end position="231"/>
    </location>
</feature>
<feature type="transmembrane region" description="Helical" evidence="2">
    <location>
        <begin position="20"/>
        <end position="38"/>
    </location>
</feature>
<proteinExistence type="predicted"/>
<sequence>MNFTHILRKFSIHTTQGRVVTLSASFLAVFIVFAGFVYRQNKRTEDVSQMTIEVRLPVALSAANVLSNIEAAATAQLTFILTKDQKYVDQRQQIWKDRINPELAKLVQLKPVLPTDEQFKVDSISAWIKGYHTTQEEENSITLQLQKLDMTDSTSIALQQIGTARLAVLVPQISNYYSKIERELTILSQHQQEQLGKEVADILQSINATNSTIASLCAIIVVLAIIIGYYASQKANSAIEQTTYQIQSLAQGEITESIAEVKGDMNVIVQAGNQLKDNLRNAVSFALAVGEGKFDTSFTPVSEKDALGNALLFMRDKLQLAAEEDKKRNWATEGLAKFADILRSTNDFKELSALIISNLVKYLNANQGGLFIVQKEDTQEPILELAACYAYNRKKYLTKQILIGEGLVGQCYQEGDSIYLTDLPNDYIHISSGLGTARPTCLLIVPLKVNDTIEGVIELASFQEIALHERAFIEKLGENIASTLSAAKLNARTQKLLEETKQQAEIMRSQEEEMRQNMEELMATQEEMERRQWENTDYYAQLNKK</sequence>
<keyword evidence="2" id="KW-1133">Transmembrane helix</keyword>
<dbReference type="Proteomes" id="UP001241110">
    <property type="component" value="Unassembled WGS sequence"/>
</dbReference>
<evidence type="ECO:0000259" key="3">
    <source>
        <dbReference type="SMART" id="SM00065"/>
    </source>
</evidence>
<feature type="region of interest" description="Disordered" evidence="1">
    <location>
        <begin position="524"/>
        <end position="545"/>
    </location>
</feature>
<reference evidence="4" key="1">
    <citation type="submission" date="2023-05" db="EMBL/GenBank/DDBJ databases">
        <authorList>
            <person name="Zhang X."/>
        </authorList>
    </citation>
    <scope>NUCLEOTIDE SEQUENCE</scope>
    <source>
        <strain evidence="4">YF14B1</strain>
    </source>
</reference>
<dbReference type="SMART" id="SM00065">
    <property type="entry name" value="GAF"/>
    <property type="match status" value="1"/>
</dbReference>
<dbReference type="InterPro" id="IPR003018">
    <property type="entry name" value="GAF"/>
</dbReference>
<dbReference type="Pfam" id="PF13185">
    <property type="entry name" value="GAF_2"/>
    <property type="match status" value="1"/>
</dbReference>
<keyword evidence="2" id="KW-0472">Membrane</keyword>
<protein>
    <submittedName>
        <fullName evidence="4">GAF domain-containing protein</fullName>
    </submittedName>
</protein>
<dbReference type="RefSeq" id="WP_313976739.1">
    <property type="nucleotide sequence ID" value="NZ_JASJOS010000003.1"/>
</dbReference>
<dbReference type="AlphaFoldDB" id="A0AAE3U4X9"/>
<dbReference type="EMBL" id="JASJOS010000003">
    <property type="protein sequence ID" value="MDJ1480164.1"/>
    <property type="molecule type" value="Genomic_DNA"/>
</dbReference>
<evidence type="ECO:0000313" key="4">
    <source>
        <dbReference type="EMBL" id="MDJ1480164.1"/>
    </source>
</evidence>
<organism evidence="4 5">
    <name type="scientific">Xanthocytophaga flava</name>
    <dbReference type="NCBI Taxonomy" id="3048013"/>
    <lineage>
        <taxon>Bacteria</taxon>
        <taxon>Pseudomonadati</taxon>
        <taxon>Bacteroidota</taxon>
        <taxon>Cytophagia</taxon>
        <taxon>Cytophagales</taxon>
        <taxon>Rhodocytophagaceae</taxon>
        <taxon>Xanthocytophaga</taxon>
    </lineage>
</organism>
<evidence type="ECO:0000256" key="1">
    <source>
        <dbReference type="SAM" id="MobiDB-lite"/>
    </source>
</evidence>
<dbReference type="Gene3D" id="3.30.450.40">
    <property type="match status" value="1"/>
</dbReference>